<evidence type="ECO:0000313" key="2">
    <source>
        <dbReference type="EMBL" id="GAI32240.1"/>
    </source>
</evidence>
<sequence>MAKTSNRYPMSLSIDYPEKLDKLTTFFRIFTVIPIFIIICLLSSATWEWKGTSGEVYQYAAAGLVFLPIVLMLLFRQKYPKWWFDWNVALIKFSTRVEAYLALLRDEYPSTDEDQAVHIEIPYPDAKNELNRWLPLVKWFLAIPHYFVLFFLGIAAIVCVVIAWFVILFTGRYHKGLFDFVVGVFRWSLRVAAYAFLLTTDRYPPFALSD</sequence>
<dbReference type="AlphaFoldDB" id="X1NZL6"/>
<accession>X1NZL6</accession>
<name>X1NZL6_9ZZZZ</name>
<dbReference type="Pfam" id="PF14333">
    <property type="entry name" value="DUF4389"/>
    <property type="match status" value="1"/>
</dbReference>
<protein>
    <recommendedName>
        <fullName evidence="3">DUF4389 domain-containing protein</fullName>
    </recommendedName>
</protein>
<evidence type="ECO:0008006" key="3">
    <source>
        <dbReference type="Google" id="ProtNLM"/>
    </source>
</evidence>
<gene>
    <name evidence="2" type="ORF">S06H3_29073</name>
</gene>
<reference evidence="2" key="1">
    <citation type="journal article" date="2014" name="Front. Microbiol.">
        <title>High frequency of phylogenetically diverse reductive dehalogenase-homologous genes in deep subseafloor sedimentary metagenomes.</title>
        <authorList>
            <person name="Kawai M."/>
            <person name="Futagami T."/>
            <person name="Toyoda A."/>
            <person name="Takaki Y."/>
            <person name="Nishi S."/>
            <person name="Hori S."/>
            <person name="Arai W."/>
            <person name="Tsubouchi T."/>
            <person name="Morono Y."/>
            <person name="Uchiyama I."/>
            <person name="Ito T."/>
            <person name="Fujiyama A."/>
            <person name="Inagaki F."/>
            <person name="Takami H."/>
        </authorList>
    </citation>
    <scope>NUCLEOTIDE SEQUENCE</scope>
    <source>
        <strain evidence="2">Expedition CK06-06</strain>
    </source>
</reference>
<evidence type="ECO:0000256" key="1">
    <source>
        <dbReference type="SAM" id="Phobius"/>
    </source>
</evidence>
<organism evidence="2">
    <name type="scientific">marine sediment metagenome</name>
    <dbReference type="NCBI Taxonomy" id="412755"/>
    <lineage>
        <taxon>unclassified sequences</taxon>
        <taxon>metagenomes</taxon>
        <taxon>ecological metagenomes</taxon>
    </lineage>
</organism>
<keyword evidence="1" id="KW-0472">Membrane</keyword>
<keyword evidence="1" id="KW-0812">Transmembrane</keyword>
<feature type="transmembrane region" description="Helical" evidence="1">
    <location>
        <begin position="56"/>
        <end position="75"/>
    </location>
</feature>
<dbReference type="InterPro" id="IPR025498">
    <property type="entry name" value="DUF4389"/>
</dbReference>
<feature type="transmembrane region" description="Helical" evidence="1">
    <location>
        <begin position="146"/>
        <end position="171"/>
    </location>
</feature>
<keyword evidence="1" id="KW-1133">Transmembrane helix</keyword>
<proteinExistence type="predicted"/>
<feature type="transmembrane region" description="Helical" evidence="1">
    <location>
        <begin position="26"/>
        <end position="44"/>
    </location>
</feature>
<comment type="caution">
    <text evidence="2">The sequence shown here is derived from an EMBL/GenBank/DDBJ whole genome shotgun (WGS) entry which is preliminary data.</text>
</comment>
<dbReference type="EMBL" id="BARV01017015">
    <property type="protein sequence ID" value="GAI32240.1"/>
    <property type="molecule type" value="Genomic_DNA"/>
</dbReference>